<dbReference type="AlphaFoldDB" id="A0A2N7L989"/>
<organism evidence="9 10">
    <name type="scientific">Enterovibrio norvegicus</name>
    <dbReference type="NCBI Taxonomy" id="188144"/>
    <lineage>
        <taxon>Bacteria</taxon>
        <taxon>Pseudomonadati</taxon>
        <taxon>Pseudomonadota</taxon>
        <taxon>Gammaproteobacteria</taxon>
        <taxon>Vibrionales</taxon>
        <taxon>Vibrionaceae</taxon>
        <taxon>Enterovibrio</taxon>
    </lineage>
</organism>
<dbReference type="PANTHER" id="PTHR43133">
    <property type="entry name" value="RNA POLYMERASE ECF-TYPE SIGMA FACTO"/>
    <property type="match status" value="1"/>
</dbReference>
<dbReference type="Gene3D" id="1.10.10.10">
    <property type="entry name" value="Winged helix-like DNA-binding domain superfamily/Winged helix DNA-binding domain"/>
    <property type="match status" value="1"/>
</dbReference>
<evidence type="ECO:0000256" key="4">
    <source>
        <dbReference type="ARBA" id="ARBA00023125"/>
    </source>
</evidence>
<keyword evidence="2 6" id="KW-0805">Transcription regulation</keyword>
<accession>A0A2N7L989</accession>
<dbReference type="NCBIfam" id="TIGR02937">
    <property type="entry name" value="sigma70-ECF"/>
    <property type="match status" value="1"/>
</dbReference>
<dbReference type="Pfam" id="PF04542">
    <property type="entry name" value="Sigma70_r2"/>
    <property type="match status" value="1"/>
</dbReference>
<dbReference type="Gene3D" id="1.10.1740.10">
    <property type="match status" value="1"/>
</dbReference>
<sequence>MPETFKRELIEAFTPLQQTIKGYLASKISNADQVDDLLQDVFLKAWKQADAVPEIQSFQAWLLSIARNTVIDFYRTRKLDNVELHENIVEELDETLALHQQLGNCMLPFINDLPEQYSDALREADIHDVKLATLAEREGVSLSAIKSRVARGRKLLHKKVIACCDVTFAGGVVSDYGCKGDCN</sequence>
<feature type="domain" description="RNA polymerase sigma-70 region 2" evidence="7">
    <location>
        <begin position="15"/>
        <end position="78"/>
    </location>
</feature>
<keyword evidence="3 6" id="KW-0731">Sigma factor</keyword>
<protein>
    <recommendedName>
        <fullName evidence="6">RNA polymerase sigma factor</fullName>
    </recommendedName>
</protein>
<evidence type="ECO:0000259" key="8">
    <source>
        <dbReference type="Pfam" id="PF08281"/>
    </source>
</evidence>
<reference evidence="10" key="1">
    <citation type="submission" date="2016-07" db="EMBL/GenBank/DDBJ databases">
        <title>Nontailed viruses are major unrecognized killers of bacteria in the ocean.</title>
        <authorList>
            <person name="Kauffman K."/>
            <person name="Hussain F."/>
            <person name="Yang J."/>
            <person name="Arevalo P."/>
            <person name="Brown J."/>
            <person name="Cutler M."/>
            <person name="Kelly L."/>
            <person name="Polz M.F."/>
        </authorList>
    </citation>
    <scope>NUCLEOTIDE SEQUENCE [LARGE SCALE GENOMIC DNA]</scope>
    <source>
        <strain evidence="10">10N.261.45.A10</strain>
    </source>
</reference>
<dbReference type="RefSeq" id="WP_158240029.1">
    <property type="nucleotide sequence ID" value="NZ_JBFRLP010000015.1"/>
</dbReference>
<proteinExistence type="inferred from homology"/>
<dbReference type="EMBL" id="MDAL01000026">
    <property type="protein sequence ID" value="PMN90874.1"/>
    <property type="molecule type" value="Genomic_DNA"/>
</dbReference>
<evidence type="ECO:0000256" key="3">
    <source>
        <dbReference type="ARBA" id="ARBA00023082"/>
    </source>
</evidence>
<dbReference type="GO" id="GO:0016987">
    <property type="term" value="F:sigma factor activity"/>
    <property type="evidence" value="ECO:0007669"/>
    <property type="project" value="UniProtKB-KW"/>
</dbReference>
<feature type="domain" description="RNA polymerase sigma factor 70 region 4 type 2" evidence="8">
    <location>
        <begin position="110"/>
        <end position="156"/>
    </location>
</feature>
<dbReference type="InterPro" id="IPR013249">
    <property type="entry name" value="RNA_pol_sigma70_r4_t2"/>
</dbReference>
<dbReference type="PROSITE" id="PS01063">
    <property type="entry name" value="SIGMA70_ECF"/>
    <property type="match status" value="1"/>
</dbReference>
<keyword evidence="5 6" id="KW-0804">Transcription</keyword>
<dbReference type="SUPFAM" id="SSF88946">
    <property type="entry name" value="Sigma2 domain of RNA polymerase sigma factors"/>
    <property type="match status" value="1"/>
</dbReference>
<dbReference type="InterPro" id="IPR000838">
    <property type="entry name" value="RNA_pol_sigma70_ECF_CS"/>
</dbReference>
<evidence type="ECO:0000313" key="10">
    <source>
        <dbReference type="Proteomes" id="UP000235387"/>
    </source>
</evidence>
<dbReference type="InterPro" id="IPR039425">
    <property type="entry name" value="RNA_pol_sigma-70-like"/>
</dbReference>
<dbReference type="GO" id="GO:0006352">
    <property type="term" value="P:DNA-templated transcription initiation"/>
    <property type="evidence" value="ECO:0007669"/>
    <property type="project" value="InterPro"/>
</dbReference>
<evidence type="ECO:0000256" key="2">
    <source>
        <dbReference type="ARBA" id="ARBA00023015"/>
    </source>
</evidence>
<dbReference type="InterPro" id="IPR036388">
    <property type="entry name" value="WH-like_DNA-bd_sf"/>
</dbReference>
<comment type="similarity">
    <text evidence="1 6">Belongs to the sigma-70 factor family. ECF subfamily.</text>
</comment>
<dbReference type="InterPro" id="IPR013324">
    <property type="entry name" value="RNA_pol_sigma_r3/r4-like"/>
</dbReference>
<dbReference type="GO" id="GO:0003677">
    <property type="term" value="F:DNA binding"/>
    <property type="evidence" value="ECO:0007669"/>
    <property type="project" value="UniProtKB-KW"/>
</dbReference>
<dbReference type="InterPro" id="IPR014284">
    <property type="entry name" value="RNA_pol_sigma-70_dom"/>
</dbReference>
<dbReference type="SUPFAM" id="SSF88659">
    <property type="entry name" value="Sigma3 and sigma4 domains of RNA polymerase sigma factors"/>
    <property type="match status" value="1"/>
</dbReference>
<dbReference type="InterPro" id="IPR007627">
    <property type="entry name" value="RNA_pol_sigma70_r2"/>
</dbReference>
<dbReference type="PANTHER" id="PTHR43133:SF62">
    <property type="entry name" value="RNA POLYMERASE SIGMA FACTOR SIGZ"/>
    <property type="match status" value="1"/>
</dbReference>
<dbReference type="InterPro" id="IPR013325">
    <property type="entry name" value="RNA_pol_sigma_r2"/>
</dbReference>
<name>A0A2N7L989_9GAMM</name>
<evidence type="ECO:0000256" key="6">
    <source>
        <dbReference type="RuleBase" id="RU000716"/>
    </source>
</evidence>
<keyword evidence="4 6" id="KW-0238">DNA-binding</keyword>
<evidence type="ECO:0000313" key="9">
    <source>
        <dbReference type="EMBL" id="PMN90874.1"/>
    </source>
</evidence>
<evidence type="ECO:0000259" key="7">
    <source>
        <dbReference type="Pfam" id="PF04542"/>
    </source>
</evidence>
<gene>
    <name evidence="9" type="ORF">BCT23_19350</name>
</gene>
<evidence type="ECO:0000256" key="1">
    <source>
        <dbReference type="ARBA" id="ARBA00010641"/>
    </source>
</evidence>
<dbReference type="Proteomes" id="UP000235387">
    <property type="component" value="Unassembled WGS sequence"/>
</dbReference>
<evidence type="ECO:0000256" key="5">
    <source>
        <dbReference type="ARBA" id="ARBA00023163"/>
    </source>
</evidence>
<dbReference type="Pfam" id="PF08281">
    <property type="entry name" value="Sigma70_r4_2"/>
    <property type="match status" value="1"/>
</dbReference>
<comment type="caution">
    <text evidence="9">The sequence shown here is derived from an EMBL/GenBank/DDBJ whole genome shotgun (WGS) entry which is preliminary data.</text>
</comment>